<dbReference type="Proteomes" id="UP000673552">
    <property type="component" value="Chromosome 36"/>
</dbReference>
<comment type="caution">
    <text evidence="1">The sequence shown here is derived from an EMBL/GenBank/DDBJ whole genome shotgun (WGS) entry which is preliminary data.</text>
</comment>
<proteinExistence type="predicted"/>
<accession>A0A836GRW9</accession>
<organism evidence="1 2">
    <name type="scientific">Leishmania martiniquensis</name>
    <dbReference type="NCBI Taxonomy" id="1580590"/>
    <lineage>
        <taxon>Eukaryota</taxon>
        <taxon>Discoba</taxon>
        <taxon>Euglenozoa</taxon>
        <taxon>Kinetoplastea</taxon>
        <taxon>Metakinetoplastina</taxon>
        <taxon>Trypanosomatida</taxon>
        <taxon>Trypanosomatidae</taxon>
        <taxon>Leishmaniinae</taxon>
        <taxon>Leishmania</taxon>
    </lineage>
</organism>
<dbReference type="OrthoDB" id="272781at2759"/>
<name>A0A836GRW9_9TRYP</name>
<dbReference type="EMBL" id="JAFEUZ010000036">
    <property type="protein sequence ID" value="KAG5463841.1"/>
    <property type="molecule type" value="Genomic_DNA"/>
</dbReference>
<protein>
    <submittedName>
        <fullName evidence="1">Uncharacterized protein</fullName>
    </submittedName>
</protein>
<dbReference type="RefSeq" id="XP_067173778.1">
    <property type="nucleotide sequence ID" value="XM_067317673.1"/>
</dbReference>
<evidence type="ECO:0000313" key="1">
    <source>
        <dbReference type="EMBL" id="KAG5463841.1"/>
    </source>
</evidence>
<reference evidence="1 2" key="1">
    <citation type="submission" date="2021-03" db="EMBL/GenBank/DDBJ databases">
        <title>Leishmania (Mundinia) martiniquensis Genome sequencing and assembly.</title>
        <authorList>
            <person name="Almutairi H."/>
            <person name="Gatherer D."/>
        </authorList>
    </citation>
    <scope>NUCLEOTIDE SEQUENCE [LARGE SCALE GENOMIC DNA]</scope>
    <source>
        <strain evidence="1">LSCM1</strain>
    </source>
</reference>
<dbReference type="AlphaFoldDB" id="A0A836GRW9"/>
<dbReference type="GeneID" id="92510185"/>
<sequence length="849" mass="97949">MSLSQLTRPSDGALRTALQAMLAKLQPPPLVPHPPASKMAWRTRRIVEELKALSCVEALESYETELRELVDTQETRCRTKLVNRAYREECALREEEQLRKAEAAGRCHLVAAFYSSVQGPFEVIHLRLLEELARRSLRYDERAAWRALRWLAYCSRLGLRGAEGRAALEVLEECSRDELKSRRLIELGDQLQRAMLLQRCAAAHSQYVGHSKSVVRARRQVELQEEKDRDALERLYSLQVVQLLLTAKADFAAALQRDVVLLSESSRVRRQQVQVADCDRCMLACLGQEQRLRLMVEEEEHALRRTVMQGFLLGWRSVYKQITKDADVTRVFAKIELLVRRDLMDQQRLEFRSLALASQTQASVLKRHQIERRVLCQRYIDGARVISGEENREVNELFGAHHVWRREQAALHRATVVSMEEVASRRAIRGAEAQARLALRLQYLLETLELRLSEGRRCVVEEEERCLDALRQHYVFVFYVQRAQRLIGDERVRRMLIERDEAAAAVDFYLPLRQVLVHSFVSDACRPLSRVEDEFRARVATEEARERFALLRQNVLLSEAADRARLFDLDRRFRCRIIAARVSAEEEDERGRLCISVMAEMFLVMRCILESWERERRGTFRKCEALVRESLLLTTAPPARRSLCRSADVMDIWGEMEADWGDATSDADGWSAELPLYSQPSLMCASTLCCEDMLVEAYLERDLLHFMEQREWLHLLHQEARPDKGADSSDARPPCWRLHSLSMQLVPQQRAAYINVWHSNHSFDVCFPLIQRPDEAIVGECTISFYEPDARMMATLMERDAGTGMVFFLVLDEEEMVLASATIVAETVSACSAHLCIPFDNSRGFIRLV</sequence>
<dbReference type="KEGG" id="lmat:92510185"/>
<gene>
    <name evidence="1" type="ORF">LSCM1_00012</name>
</gene>
<keyword evidence="2" id="KW-1185">Reference proteome</keyword>
<evidence type="ECO:0000313" key="2">
    <source>
        <dbReference type="Proteomes" id="UP000673552"/>
    </source>
</evidence>